<organism evidence="2 3">
    <name type="scientific">Candidatus Caccoplasma merdipullorum</name>
    <dbReference type="NCBI Taxonomy" id="2840718"/>
    <lineage>
        <taxon>Bacteria</taxon>
        <taxon>Pseudomonadati</taxon>
        <taxon>Bacteroidota</taxon>
        <taxon>Bacteroidia</taxon>
        <taxon>Bacteroidales</taxon>
        <taxon>Bacteroidaceae</taxon>
        <taxon>Bacteroidaceae incertae sedis</taxon>
        <taxon>Candidatus Caccoplasma</taxon>
    </lineage>
</organism>
<sequence>MNEQQRNQYKEKEEALSKTQSCSHEHRKLICGNCGATYDDGDLFCPECGNRLGGRKCPNCHAEITATCEICPKCGKPTDLGHCSFCGAEFEGDEPFCGECGSPRAGIVCPDCGTKSFRSFCPNCNRPLNDNAMMAMEQAKNDPKYQRVLSINKEMAEMEEYLISFKNEIEKAIAEAEAEMDAPDVPGLSAEGEALQAKYAELMKLLGNQPNNMPQPNTKAARPKESVKRKRDLKLKFADADKIMEAYKAKAAEMQSALKEMLPDADMTPAQQRDYACARKVPVIIREKEEKKTWWVCNYCGCYHRQPSECAEPWQGGTWLTEEIVVEKKIWQYMD</sequence>
<reference evidence="2" key="1">
    <citation type="submission" date="2020-10" db="EMBL/GenBank/DDBJ databases">
        <authorList>
            <person name="Gilroy R."/>
        </authorList>
    </citation>
    <scope>NUCLEOTIDE SEQUENCE</scope>
    <source>
        <strain evidence="2">G3-4614</strain>
    </source>
</reference>
<evidence type="ECO:0000313" key="2">
    <source>
        <dbReference type="EMBL" id="MBO8438673.1"/>
    </source>
</evidence>
<dbReference type="Proteomes" id="UP000823636">
    <property type="component" value="Unassembled WGS sequence"/>
</dbReference>
<dbReference type="EMBL" id="JADIMW010000076">
    <property type="protein sequence ID" value="MBO8438673.1"/>
    <property type="molecule type" value="Genomic_DNA"/>
</dbReference>
<accession>A0A9D9E5B5</accession>
<dbReference type="InterPro" id="IPR025874">
    <property type="entry name" value="DZR"/>
</dbReference>
<comment type="caution">
    <text evidence="2">The sequence shown here is derived from an EMBL/GenBank/DDBJ whole genome shotgun (WGS) entry which is preliminary data.</text>
</comment>
<name>A0A9D9E5B5_9BACT</name>
<protein>
    <submittedName>
        <fullName evidence="2">Zinc ribbon domain-containing protein</fullName>
    </submittedName>
</protein>
<dbReference type="Pfam" id="PF12773">
    <property type="entry name" value="DZR"/>
    <property type="match status" value="1"/>
</dbReference>
<feature type="domain" description="DZANK-type" evidence="1">
    <location>
        <begin position="31"/>
        <end position="75"/>
    </location>
</feature>
<proteinExistence type="predicted"/>
<gene>
    <name evidence="2" type="ORF">IAC54_07245</name>
</gene>
<evidence type="ECO:0000259" key="1">
    <source>
        <dbReference type="Pfam" id="PF12773"/>
    </source>
</evidence>
<dbReference type="AlphaFoldDB" id="A0A9D9E5B5"/>
<reference evidence="2" key="2">
    <citation type="journal article" date="2021" name="PeerJ">
        <title>Extensive microbial diversity within the chicken gut microbiome revealed by metagenomics and culture.</title>
        <authorList>
            <person name="Gilroy R."/>
            <person name="Ravi A."/>
            <person name="Getino M."/>
            <person name="Pursley I."/>
            <person name="Horton D.L."/>
            <person name="Alikhan N.F."/>
            <person name="Baker D."/>
            <person name="Gharbi K."/>
            <person name="Hall N."/>
            <person name="Watson M."/>
            <person name="Adriaenssens E.M."/>
            <person name="Foster-Nyarko E."/>
            <person name="Jarju S."/>
            <person name="Secka A."/>
            <person name="Antonio M."/>
            <person name="Oren A."/>
            <person name="Chaudhuri R.R."/>
            <person name="La Ragione R."/>
            <person name="Hildebrand F."/>
            <person name="Pallen M.J."/>
        </authorList>
    </citation>
    <scope>NUCLEOTIDE SEQUENCE</scope>
    <source>
        <strain evidence="2">G3-4614</strain>
    </source>
</reference>
<evidence type="ECO:0000313" key="3">
    <source>
        <dbReference type="Proteomes" id="UP000823636"/>
    </source>
</evidence>